<feature type="compositionally biased region" description="Polar residues" evidence="9">
    <location>
        <begin position="444"/>
        <end position="457"/>
    </location>
</feature>
<evidence type="ECO:0000256" key="4">
    <source>
        <dbReference type="ARBA" id="ARBA00023054"/>
    </source>
</evidence>
<feature type="repeat" description="WD" evidence="6">
    <location>
        <begin position="77"/>
        <end position="119"/>
    </location>
</feature>
<reference evidence="11" key="1">
    <citation type="journal article" date="2023" name="Mol. Biol. Evol.">
        <title>Third-Generation Sequencing Reveals the Adaptive Role of the Epigenome in Three Deep-Sea Polychaetes.</title>
        <authorList>
            <person name="Perez M."/>
            <person name="Aroh O."/>
            <person name="Sun Y."/>
            <person name="Lan Y."/>
            <person name="Juniper S.K."/>
            <person name="Young C.R."/>
            <person name="Angers B."/>
            <person name="Qian P.Y."/>
        </authorList>
    </citation>
    <scope>NUCLEOTIDE SEQUENCE</scope>
    <source>
        <strain evidence="11">P08H-3</strain>
    </source>
</reference>
<dbReference type="PROSITE" id="PS50082">
    <property type="entry name" value="WD_REPEATS_2"/>
    <property type="match status" value="2"/>
</dbReference>
<dbReference type="PANTHER" id="PTHR10856:SF0">
    <property type="entry name" value="CORONIN"/>
    <property type="match status" value="1"/>
</dbReference>
<evidence type="ECO:0000313" key="11">
    <source>
        <dbReference type="EMBL" id="KAK2170279.1"/>
    </source>
</evidence>
<keyword evidence="2 6" id="KW-0853">WD repeat</keyword>
<dbReference type="PROSITE" id="PS00678">
    <property type="entry name" value="WD_REPEATS_1"/>
    <property type="match status" value="1"/>
</dbReference>
<dbReference type="FunFam" id="2.130.10.10:FF:000502">
    <property type="entry name" value="Coronin"/>
    <property type="match status" value="1"/>
</dbReference>
<dbReference type="SMART" id="SM01166">
    <property type="entry name" value="DUF1899"/>
    <property type="match status" value="1"/>
</dbReference>
<evidence type="ECO:0000256" key="6">
    <source>
        <dbReference type="PROSITE-ProRule" id="PRU00221"/>
    </source>
</evidence>
<feature type="coiled-coil region" evidence="8">
    <location>
        <begin position="470"/>
        <end position="497"/>
    </location>
</feature>
<dbReference type="Pfam" id="PF00400">
    <property type="entry name" value="WD40"/>
    <property type="match status" value="3"/>
</dbReference>
<feature type="domain" description="DUF1899" evidence="10">
    <location>
        <begin position="4"/>
        <end position="68"/>
    </location>
</feature>
<protein>
    <recommendedName>
        <fullName evidence="7">Coronin</fullName>
    </recommendedName>
</protein>
<evidence type="ECO:0000313" key="12">
    <source>
        <dbReference type="Proteomes" id="UP001208570"/>
    </source>
</evidence>
<feature type="region of interest" description="Disordered" evidence="9">
    <location>
        <begin position="432"/>
        <end position="457"/>
    </location>
</feature>
<dbReference type="PROSITE" id="PS50294">
    <property type="entry name" value="WD_REPEATS_REGION"/>
    <property type="match status" value="2"/>
</dbReference>
<dbReference type="Pfam" id="PF16300">
    <property type="entry name" value="WD40_4"/>
    <property type="match status" value="1"/>
</dbReference>
<dbReference type="SMART" id="SM00320">
    <property type="entry name" value="WD40"/>
    <property type="match status" value="3"/>
</dbReference>
<dbReference type="InterPro" id="IPR019775">
    <property type="entry name" value="WD40_repeat_CS"/>
</dbReference>
<evidence type="ECO:0000259" key="10">
    <source>
        <dbReference type="SMART" id="SM01166"/>
    </source>
</evidence>
<dbReference type="GO" id="GO:0051015">
    <property type="term" value="F:actin filament binding"/>
    <property type="evidence" value="ECO:0007669"/>
    <property type="project" value="TreeGrafter"/>
</dbReference>
<dbReference type="AlphaFoldDB" id="A0AAD9KFK8"/>
<dbReference type="SUPFAM" id="SSF101908">
    <property type="entry name" value="Putative isomerase YbhE"/>
    <property type="match status" value="1"/>
</dbReference>
<comment type="caution">
    <text evidence="11">The sequence shown here is derived from an EMBL/GenBank/DDBJ whole genome shotgun (WGS) entry which is preliminary data.</text>
</comment>
<evidence type="ECO:0000256" key="5">
    <source>
        <dbReference type="ARBA" id="ARBA00023203"/>
    </source>
</evidence>
<evidence type="ECO:0000256" key="8">
    <source>
        <dbReference type="SAM" id="Coils"/>
    </source>
</evidence>
<evidence type="ECO:0000256" key="3">
    <source>
        <dbReference type="ARBA" id="ARBA00022737"/>
    </source>
</evidence>
<comment type="similarity">
    <text evidence="1 7">Belongs to the WD repeat coronin family.</text>
</comment>
<keyword evidence="5" id="KW-0009">Actin-binding</keyword>
<gene>
    <name evidence="11" type="ORF">LSH36_3g02026</name>
</gene>
<sequence>MSFRVVRQSKFRHVFGQALKRDQCYDNIRITKSSWDSTFCSVNPKYLAIITEAAGGGAFLVLTLDKIGRVDRDAPLVAGHKAAVLDIHFCPHNDDVIASGSEDCTVKVWQIPEGGLRENLTEPVVNLVAHQRRVGLIVWHPTAQNVLLSAGSDNKIFIWNVGLGEVLVEIDSFPDIPLSACWNRNGSRIITSCKDKKIRIINPRTGDVIKTSFAHEGSKPVQVIYLKDGKIFTTGFSRMSERQYALWDENMNNIVINEIDSSNGVIFPFYDPDTSIVYLCGKNIYARVCLLFIFQGDSVIRYFEITEESPFVHFLNVYQSSQPQRGIGWMPKRGLDVSTCEIARFYKLHQAGLCEVIPMTVPRKSELFQVDLYPDTASDIPALTAEEWFEGKDADPVLMSLKECHQNSQLSAANKAAKKPNILAKAIKKPLSGSSATSVGSRSQADTNSSSVTQENAPTAANIQNILDDIRKLKIIVKGHERRIKSLEDKVQFYEGQKNDSHI</sequence>
<keyword evidence="12" id="KW-1185">Reference proteome</keyword>
<dbReference type="GO" id="GO:0007015">
    <property type="term" value="P:actin filament organization"/>
    <property type="evidence" value="ECO:0007669"/>
    <property type="project" value="TreeGrafter"/>
</dbReference>
<proteinExistence type="inferred from homology"/>
<dbReference type="Pfam" id="PF08953">
    <property type="entry name" value="DUF1899"/>
    <property type="match status" value="1"/>
</dbReference>
<name>A0AAD9KFK8_9ANNE</name>
<dbReference type="InterPro" id="IPR015943">
    <property type="entry name" value="WD40/YVTN_repeat-like_dom_sf"/>
</dbReference>
<keyword evidence="4 8" id="KW-0175">Coiled coil</keyword>
<organism evidence="11 12">
    <name type="scientific">Paralvinella palmiformis</name>
    <dbReference type="NCBI Taxonomy" id="53620"/>
    <lineage>
        <taxon>Eukaryota</taxon>
        <taxon>Metazoa</taxon>
        <taxon>Spiralia</taxon>
        <taxon>Lophotrochozoa</taxon>
        <taxon>Annelida</taxon>
        <taxon>Polychaeta</taxon>
        <taxon>Sedentaria</taxon>
        <taxon>Canalipalpata</taxon>
        <taxon>Terebellida</taxon>
        <taxon>Terebelliformia</taxon>
        <taxon>Alvinellidae</taxon>
        <taxon>Paralvinella</taxon>
    </lineage>
</organism>
<evidence type="ECO:0000256" key="7">
    <source>
        <dbReference type="RuleBase" id="RU280818"/>
    </source>
</evidence>
<dbReference type="Gene3D" id="2.130.10.10">
    <property type="entry name" value="YVTN repeat-like/Quinoprotein amine dehydrogenase"/>
    <property type="match status" value="1"/>
</dbReference>
<dbReference type="InterPro" id="IPR015505">
    <property type="entry name" value="Coronin"/>
</dbReference>
<dbReference type="InterPro" id="IPR015048">
    <property type="entry name" value="DUF1899"/>
</dbReference>
<dbReference type="PANTHER" id="PTHR10856">
    <property type="entry name" value="CORONIN"/>
    <property type="match status" value="1"/>
</dbReference>
<evidence type="ECO:0000256" key="2">
    <source>
        <dbReference type="ARBA" id="ARBA00022574"/>
    </source>
</evidence>
<dbReference type="Proteomes" id="UP001208570">
    <property type="component" value="Unassembled WGS sequence"/>
</dbReference>
<feature type="compositionally biased region" description="Low complexity" evidence="9">
    <location>
        <begin position="432"/>
        <end position="443"/>
    </location>
</feature>
<dbReference type="EMBL" id="JAODUP010000003">
    <property type="protein sequence ID" value="KAK2170279.1"/>
    <property type="molecule type" value="Genomic_DNA"/>
</dbReference>
<keyword evidence="3 7" id="KW-0677">Repeat</keyword>
<dbReference type="InterPro" id="IPR001680">
    <property type="entry name" value="WD40_rpt"/>
</dbReference>
<feature type="repeat" description="WD" evidence="6">
    <location>
        <begin position="127"/>
        <end position="169"/>
    </location>
</feature>
<evidence type="ECO:0000256" key="9">
    <source>
        <dbReference type="SAM" id="MobiDB-lite"/>
    </source>
</evidence>
<accession>A0AAD9KFK8</accession>
<dbReference type="SMART" id="SM01167">
    <property type="entry name" value="DUF1900"/>
    <property type="match status" value="1"/>
</dbReference>
<evidence type="ECO:0000256" key="1">
    <source>
        <dbReference type="ARBA" id="ARBA00009482"/>
    </source>
</evidence>